<dbReference type="Proteomes" id="UP000176424">
    <property type="component" value="Unassembled WGS sequence"/>
</dbReference>
<reference evidence="2 3" key="1">
    <citation type="journal article" date="2016" name="Nat. Commun.">
        <title>Thousands of microbial genomes shed light on interconnected biogeochemical processes in an aquifer system.</title>
        <authorList>
            <person name="Anantharaman K."/>
            <person name="Brown C.T."/>
            <person name="Hug L.A."/>
            <person name="Sharon I."/>
            <person name="Castelle C.J."/>
            <person name="Probst A.J."/>
            <person name="Thomas B.C."/>
            <person name="Singh A."/>
            <person name="Wilkins M.J."/>
            <person name="Karaoz U."/>
            <person name="Brodie E.L."/>
            <person name="Williams K.H."/>
            <person name="Hubbard S.S."/>
            <person name="Banfield J.F."/>
        </authorList>
    </citation>
    <scope>NUCLEOTIDE SEQUENCE [LARGE SCALE GENOMIC DNA]</scope>
</reference>
<feature type="region of interest" description="Disordered" evidence="1">
    <location>
        <begin position="40"/>
        <end position="68"/>
    </location>
</feature>
<sequence length="68" mass="7826">MEQEYWVVVRENEAARFNPRAKRIPLKGGLVKVWYGNGVPSRTAEEDREGIRNNLSKDGITPVRITTR</sequence>
<organism evidence="2 3">
    <name type="scientific">Candidatus Amesbacteria bacterium RIFOXYB1_FULL_44_23</name>
    <dbReference type="NCBI Taxonomy" id="1797263"/>
    <lineage>
        <taxon>Bacteria</taxon>
        <taxon>Candidatus Amesiibacteriota</taxon>
    </lineage>
</organism>
<evidence type="ECO:0000256" key="1">
    <source>
        <dbReference type="SAM" id="MobiDB-lite"/>
    </source>
</evidence>
<dbReference type="STRING" id="1797263.A2397_00890"/>
<evidence type="ECO:0008006" key="4">
    <source>
        <dbReference type="Google" id="ProtNLM"/>
    </source>
</evidence>
<dbReference type="EMBL" id="MEXR01000034">
    <property type="protein sequence ID" value="OGD09316.1"/>
    <property type="molecule type" value="Genomic_DNA"/>
</dbReference>
<proteinExistence type="predicted"/>
<protein>
    <recommendedName>
        <fullName evidence="4">NusG-like N-terminal domain-containing protein</fullName>
    </recommendedName>
</protein>
<comment type="caution">
    <text evidence="2">The sequence shown here is derived from an EMBL/GenBank/DDBJ whole genome shotgun (WGS) entry which is preliminary data.</text>
</comment>
<dbReference type="AlphaFoldDB" id="A0A1F4ZU11"/>
<evidence type="ECO:0000313" key="2">
    <source>
        <dbReference type="EMBL" id="OGD09316.1"/>
    </source>
</evidence>
<evidence type="ECO:0000313" key="3">
    <source>
        <dbReference type="Proteomes" id="UP000176424"/>
    </source>
</evidence>
<accession>A0A1F4ZU11</accession>
<name>A0A1F4ZU11_9BACT</name>
<gene>
    <name evidence="2" type="ORF">A2397_00890</name>
</gene>